<evidence type="ECO:0000313" key="1">
    <source>
        <dbReference type="EMBL" id="KAL0307436.1"/>
    </source>
</evidence>
<dbReference type="EMBL" id="JACGWK010000111">
    <property type="protein sequence ID" value="KAL0307436.1"/>
    <property type="molecule type" value="Genomic_DNA"/>
</dbReference>
<dbReference type="AlphaFoldDB" id="A0AAW2KNA4"/>
<comment type="caution">
    <text evidence="1">The sequence shown here is derived from an EMBL/GenBank/DDBJ whole genome shotgun (WGS) entry which is preliminary data.</text>
</comment>
<reference evidence="1" key="1">
    <citation type="submission" date="2020-06" db="EMBL/GenBank/DDBJ databases">
        <authorList>
            <person name="Li T."/>
            <person name="Hu X."/>
            <person name="Zhang T."/>
            <person name="Song X."/>
            <person name="Zhang H."/>
            <person name="Dai N."/>
            <person name="Sheng W."/>
            <person name="Hou X."/>
            <person name="Wei L."/>
        </authorList>
    </citation>
    <scope>NUCLEOTIDE SEQUENCE</scope>
    <source>
        <strain evidence="1">G01</strain>
        <tissue evidence="1">Leaf</tissue>
    </source>
</reference>
<gene>
    <name evidence="1" type="ORF">Sangu_3029600</name>
</gene>
<reference evidence="1" key="2">
    <citation type="journal article" date="2024" name="Plant">
        <title>Genomic evolution and insights into agronomic trait innovations of Sesamum species.</title>
        <authorList>
            <person name="Miao H."/>
            <person name="Wang L."/>
            <person name="Qu L."/>
            <person name="Liu H."/>
            <person name="Sun Y."/>
            <person name="Le M."/>
            <person name="Wang Q."/>
            <person name="Wei S."/>
            <person name="Zheng Y."/>
            <person name="Lin W."/>
            <person name="Duan Y."/>
            <person name="Cao H."/>
            <person name="Xiong S."/>
            <person name="Wang X."/>
            <person name="Wei L."/>
            <person name="Li C."/>
            <person name="Ma Q."/>
            <person name="Ju M."/>
            <person name="Zhao R."/>
            <person name="Li G."/>
            <person name="Mu C."/>
            <person name="Tian Q."/>
            <person name="Mei H."/>
            <person name="Zhang T."/>
            <person name="Gao T."/>
            <person name="Zhang H."/>
        </authorList>
    </citation>
    <scope>NUCLEOTIDE SEQUENCE</scope>
    <source>
        <strain evidence="1">G01</strain>
    </source>
</reference>
<sequence>MSFLDPRTNDSEHEVERIIHLQSVANRLPDAFIDTKKVTKSYIPAENVLARLEVPEATLTQSKISESQIRRKRGRPLGSKYANPRKIKEHIVSVNHDANVTSNNISKDKIPEVIYLKTPKVM</sequence>
<feature type="non-terminal residue" evidence="1">
    <location>
        <position position="122"/>
    </location>
</feature>
<name>A0AAW2KNA4_9LAMI</name>
<protein>
    <submittedName>
        <fullName evidence="1">Uncharacterized protein</fullName>
    </submittedName>
</protein>
<accession>A0AAW2KNA4</accession>
<organism evidence="1">
    <name type="scientific">Sesamum angustifolium</name>
    <dbReference type="NCBI Taxonomy" id="2727405"/>
    <lineage>
        <taxon>Eukaryota</taxon>
        <taxon>Viridiplantae</taxon>
        <taxon>Streptophyta</taxon>
        <taxon>Embryophyta</taxon>
        <taxon>Tracheophyta</taxon>
        <taxon>Spermatophyta</taxon>
        <taxon>Magnoliopsida</taxon>
        <taxon>eudicotyledons</taxon>
        <taxon>Gunneridae</taxon>
        <taxon>Pentapetalae</taxon>
        <taxon>asterids</taxon>
        <taxon>lamiids</taxon>
        <taxon>Lamiales</taxon>
        <taxon>Pedaliaceae</taxon>
        <taxon>Sesamum</taxon>
    </lineage>
</organism>
<proteinExistence type="predicted"/>